<keyword evidence="12" id="KW-0833">Ubl conjugation pathway</keyword>
<dbReference type="InterPro" id="IPR003954">
    <property type="entry name" value="RRM_euk-type"/>
</dbReference>
<feature type="region of interest" description="Disordered" evidence="27">
    <location>
        <begin position="606"/>
        <end position="641"/>
    </location>
</feature>
<evidence type="ECO:0000256" key="6">
    <source>
        <dbReference type="ARBA" id="ARBA00022481"/>
    </source>
</evidence>
<feature type="domain" description="RRM" evidence="29">
    <location>
        <begin position="108"/>
        <end position="193"/>
    </location>
</feature>
<evidence type="ECO:0000259" key="29">
    <source>
        <dbReference type="PROSITE" id="PS50102"/>
    </source>
</evidence>
<keyword evidence="15 26" id="KW-0694">RNA-binding</keyword>
<feature type="region of interest" description="Disordered" evidence="27">
    <location>
        <begin position="66"/>
        <end position="92"/>
    </location>
</feature>
<dbReference type="InterPro" id="IPR034261">
    <property type="entry name" value="CNOT4_RRM"/>
</dbReference>
<evidence type="ECO:0000256" key="14">
    <source>
        <dbReference type="ARBA" id="ARBA00022843"/>
    </source>
</evidence>
<keyword evidence="9" id="KW-0808">Transferase</keyword>
<dbReference type="Gene3D" id="3.30.40.10">
    <property type="entry name" value="Zinc/RING finger domain, C3HC4 (zinc finger)"/>
    <property type="match status" value="1"/>
</dbReference>
<evidence type="ECO:0000256" key="24">
    <source>
        <dbReference type="ARBA" id="ARBA00083942"/>
    </source>
</evidence>
<dbReference type="CDD" id="cd12438">
    <property type="entry name" value="RRM_CNOT4"/>
    <property type="match status" value="1"/>
</dbReference>
<dbReference type="InterPro" id="IPR039780">
    <property type="entry name" value="Mot2"/>
</dbReference>
<dbReference type="PANTHER" id="PTHR12603:SF0">
    <property type="entry name" value="CCR4-NOT TRANSCRIPTION COMPLEX SUBUNIT 4"/>
    <property type="match status" value="1"/>
</dbReference>
<dbReference type="InterPro" id="IPR001841">
    <property type="entry name" value="Znf_RING"/>
</dbReference>
<dbReference type="PROSITE" id="PS50089">
    <property type="entry name" value="ZF_RING_2"/>
    <property type="match status" value="1"/>
</dbReference>
<evidence type="ECO:0000256" key="2">
    <source>
        <dbReference type="ARBA" id="ARBA00004123"/>
    </source>
</evidence>
<dbReference type="GO" id="GO:0061630">
    <property type="term" value="F:ubiquitin protein ligase activity"/>
    <property type="evidence" value="ECO:0007669"/>
    <property type="project" value="UniProtKB-EC"/>
</dbReference>
<accession>A0AAE9AF83</accession>
<feature type="compositionally biased region" description="Low complexity" evidence="27">
    <location>
        <begin position="535"/>
        <end position="549"/>
    </location>
</feature>
<evidence type="ECO:0000256" key="19">
    <source>
        <dbReference type="ARBA" id="ARBA00062432"/>
    </source>
</evidence>
<dbReference type="FunFam" id="3.30.70.330:FF:000044">
    <property type="entry name" value="Putative ccr4-not transcription complex subunit 4"/>
    <property type="match status" value="1"/>
</dbReference>
<evidence type="ECO:0000256" key="27">
    <source>
        <dbReference type="SAM" id="MobiDB-lite"/>
    </source>
</evidence>
<evidence type="ECO:0000256" key="1">
    <source>
        <dbReference type="ARBA" id="ARBA00000900"/>
    </source>
</evidence>
<feature type="compositionally biased region" description="Low complexity" evidence="27">
    <location>
        <begin position="629"/>
        <end position="641"/>
    </location>
</feature>
<gene>
    <name evidence="30" type="ORF">L3Y34_004954</name>
</gene>
<dbReference type="PANTHER" id="PTHR12603">
    <property type="entry name" value="CCR4-NOT TRANSCRIPTION COMPLEX RELATED"/>
    <property type="match status" value="1"/>
</dbReference>
<comment type="function">
    <text evidence="18">Has E3 ubiquitin ligase activity, promoting ubiquitination and degradation of target proteins. Involved in activation of the JAK/STAT pathway. Catalyzes ubiquitination of methylated RBM15. Plays a role in quality control of translation of mitochondrial outer membrane-localized mRNA. As part of the PINK1-regulated signaling, upon mitochondria damage, ubiquitinates ABCE1 and thereby recruits autophagy receptors to the mitochondrial outer membrane to initiate mitophagy.</text>
</comment>
<evidence type="ECO:0000256" key="12">
    <source>
        <dbReference type="ARBA" id="ARBA00022786"/>
    </source>
</evidence>
<dbReference type="FunFam" id="3.30.40.10:FF:000006">
    <property type="entry name" value="CCR4-NOT transcription complex subunit 4"/>
    <property type="match status" value="1"/>
</dbReference>
<dbReference type="InterPro" id="IPR035979">
    <property type="entry name" value="RBD_domain_sf"/>
</dbReference>
<comment type="subunit">
    <text evidence="19">Interacts with CNOT1 via its C-terminus but does not stably associate with the CCR4-NOT complex. Interacts (via RING domain) with UBE2D2. Interacts with ABCE1, PINK1 and PELO.</text>
</comment>
<feature type="compositionally biased region" description="Low complexity" evidence="27">
    <location>
        <begin position="707"/>
        <end position="719"/>
    </location>
</feature>
<evidence type="ECO:0000256" key="25">
    <source>
        <dbReference type="PROSITE-ProRule" id="PRU00175"/>
    </source>
</evidence>
<evidence type="ECO:0000313" key="31">
    <source>
        <dbReference type="Proteomes" id="UP000827892"/>
    </source>
</evidence>
<sequence>MSTCSDEMSDKECPLCMETLELDDINFYPCKCEYQICRFCWHRIRTDENGLCPACRQPYPEDPVNFKPMTSDDVRKHKDEQRQKKQAEKTKLSDARQHLCNYRVLQKNLVYVVGLSPRVSDPEILKKNEYFGRYGKIQKIVTSEKASLPAPHLPPSHTAYVTYKRVDDALRAIIGVHNSMLDGRLVKASLGTTKYCSSFLTSRKCFKPVGECMYLHENAEPEISFTKEDMHLGKHTEYEKRLIDALSSKAPPPQSSLASQLDKILAPAVNTHSSPVRRPHSEIPSADVERTGSATHNSTEELDDDRDSTNTSNSIDDPAPSNPADETISNKRSNATARERQWSERDEASVAPSNTPPTDPEGNENEFEEDINRGDVNDLISRLDVNEDRLDRTSLSEHDYLHSGIPAPAVHQEAPAPLMQWGALLGFSSADTAIDPPSLFPTFNVESFNSQSLFGTQTSNTNTNTNSFRREPSPPPGLGKFSSDDDLGFDPFTESSKGLTALLREEQEQVPPRHQPGNTNDLLRHSRLFGQLPEQRQPTQQFQQNYHQQQQHHHQQQQQQQNHHHHSMQQHQENSLLHQLHAQQQHQQQQMAADMHRQQDLLYSRMQQQHQQRQYDQSLNFSSPFGNMQHHSSQQQQQQPQSANLLHELFNQQQHHQQQQQQQQQAQQQQMYAGLNSYMYNDMMRPRVPFGMAPPPGLGAPSTNRPQMQQQPQQSHISQQQSMGLFGMGNNMMPDQSSQQGREAQDAFKALLPNVNVRFMDESRWSQENSLRSSTVVPPPPGFSSVMNR</sequence>
<keyword evidence="14" id="KW-0832">Ubl conjugation</keyword>
<dbReference type="SMART" id="SM00361">
    <property type="entry name" value="RRM_1"/>
    <property type="match status" value="1"/>
</dbReference>
<feature type="region of interest" description="Disordered" evidence="27">
    <location>
        <begin position="535"/>
        <end position="575"/>
    </location>
</feature>
<evidence type="ECO:0000256" key="26">
    <source>
        <dbReference type="PROSITE-ProRule" id="PRU00176"/>
    </source>
</evidence>
<dbReference type="GO" id="GO:0008270">
    <property type="term" value="F:zinc ion binding"/>
    <property type="evidence" value="ECO:0007669"/>
    <property type="project" value="UniProtKB-KW"/>
</dbReference>
<evidence type="ECO:0000256" key="23">
    <source>
        <dbReference type="ARBA" id="ARBA00083547"/>
    </source>
</evidence>
<dbReference type="SUPFAM" id="SSF54928">
    <property type="entry name" value="RNA-binding domain, RBD"/>
    <property type="match status" value="1"/>
</dbReference>
<protein>
    <recommendedName>
        <fullName evidence="20">CCR4-NOT transcription complex subunit 4</fullName>
        <ecNumber evidence="5">2.3.2.27</ecNumber>
    </recommendedName>
    <alternativeName>
        <fullName evidence="23">CCR4-associated factor 4</fullName>
    </alternativeName>
    <alternativeName>
        <fullName evidence="24">E3 ubiquitin-protein ligase CNOT4</fullName>
    </alternativeName>
    <alternativeName>
        <fullName evidence="21">Potential transcriptional repressor NOT4Hp</fullName>
    </alternativeName>
    <alternativeName>
        <fullName evidence="22">RING-type E3 ubiquitin transferase CNOT4</fullName>
    </alternativeName>
</protein>
<keyword evidence="6" id="KW-0488">Methylation</keyword>
<evidence type="ECO:0000256" key="10">
    <source>
        <dbReference type="ARBA" id="ARBA00022723"/>
    </source>
</evidence>
<dbReference type="Proteomes" id="UP000827892">
    <property type="component" value="Chromosome IV"/>
</dbReference>
<evidence type="ECO:0000256" key="15">
    <source>
        <dbReference type="ARBA" id="ARBA00022884"/>
    </source>
</evidence>
<dbReference type="AlphaFoldDB" id="A0AAE9AF83"/>
<keyword evidence="16" id="KW-0175">Coiled coil</keyword>
<feature type="compositionally biased region" description="Low complexity" evidence="27">
    <location>
        <begin position="607"/>
        <end position="617"/>
    </location>
</feature>
<dbReference type="InterPro" id="IPR039515">
    <property type="entry name" value="NOT4_mRING-HC-C4C4"/>
</dbReference>
<keyword evidence="13" id="KW-0862">Zinc</keyword>
<feature type="compositionally biased region" description="Low complexity" evidence="27">
    <location>
        <begin position="458"/>
        <end position="467"/>
    </location>
</feature>
<reference evidence="30 31" key="1">
    <citation type="submission" date="2022-05" db="EMBL/GenBank/DDBJ databases">
        <title>Chromosome-level reference genomes for two strains of Caenorhabditis briggsae: an improved platform for comparative genomics.</title>
        <authorList>
            <person name="Stevens L."/>
            <person name="Andersen E.C."/>
        </authorList>
    </citation>
    <scope>NUCLEOTIDE SEQUENCE [LARGE SCALE GENOMIC DNA]</scope>
    <source>
        <strain evidence="30">QX1410_ONT</strain>
        <tissue evidence="30">Whole-organism</tissue>
    </source>
</reference>
<organism evidence="30 31">
    <name type="scientific">Caenorhabditis briggsae</name>
    <dbReference type="NCBI Taxonomy" id="6238"/>
    <lineage>
        <taxon>Eukaryota</taxon>
        <taxon>Metazoa</taxon>
        <taxon>Ecdysozoa</taxon>
        <taxon>Nematoda</taxon>
        <taxon>Chromadorea</taxon>
        <taxon>Rhabditida</taxon>
        <taxon>Rhabditina</taxon>
        <taxon>Rhabditomorpha</taxon>
        <taxon>Rhabditoidea</taxon>
        <taxon>Rhabditidae</taxon>
        <taxon>Peloderinae</taxon>
        <taxon>Caenorhabditis</taxon>
    </lineage>
</organism>
<dbReference type="CDD" id="cd16618">
    <property type="entry name" value="mRING-HC-C4C4_CNOT4"/>
    <property type="match status" value="1"/>
</dbReference>
<evidence type="ECO:0000256" key="11">
    <source>
        <dbReference type="ARBA" id="ARBA00022771"/>
    </source>
</evidence>
<name>A0AAE9AF83_CAEBR</name>
<feature type="region of interest" description="Disordered" evidence="27">
    <location>
        <begin position="766"/>
        <end position="789"/>
    </location>
</feature>
<feature type="compositionally biased region" description="Basic and acidic residues" evidence="27">
    <location>
        <begin position="70"/>
        <end position="92"/>
    </location>
</feature>
<evidence type="ECO:0000256" key="7">
    <source>
        <dbReference type="ARBA" id="ARBA00022490"/>
    </source>
</evidence>
<keyword evidence="17" id="KW-0539">Nucleus</keyword>
<evidence type="ECO:0000256" key="18">
    <source>
        <dbReference type="ARBA" id="ARBA00057081"/>
    </source>
</evidence>
<dbReference type="EC" id="2.3.2.27" evidence="5"/>
<comment type="subcellular location">
    <subcellularLocation>
        <location evidence="3">Cytoplasm</location>
    </subcellularLocation>
    <subcellularLocation>
        <location evidence="2">Nucleus</location>
    </subcellularLocation>
</comment>
<dbReference type="GO" id="GO:0030014">
    <property type="term" value="C:CCR4-NOT complex"/>
    <property type="evidence" value="ECO:0007669"/>
    <property type="project" value="InterPro"/>
</dbReference>
<feature type="domain" description="RING-type" evidence="28">
    <location>
        <begin position="13"/>
        <end position="56"/>
    </location>
</feature>
<dbReference type="InterPro" id="IPR012677">
    <property type="entry name" value="Nucleotide-bd_a/b_plait_sf"/>
</dbReference>
<evidence type="ECO:0000256" key="20">
    <source>
        <dbReference type="ARBA" id="ARBA00071435"/>
    </source>
</evidence>
<dbReference type="GO" id="GO:0003723">
    <property type="term" value="F:RNA binding"/>
    <property type="evidence" value="ECO:0007669"/>
    <property type="project" value="UniProtKB-UniRule"/>
</dbReference>
<comment type="pathway">
    <text evidence="4">Protein modification; protein ubiquitination.</text>
</comment>
<evidence type="ECO:0000256" key="16">
    <source>
        <dbReference type="ARBA" id="ARBA00023054"/>
    </source>
</evidence>
<dbReference type="PROSITE" id="PS50102">
    <property type="entry name" value="RRM"/>
    <property type="match status" value="1"/>
</dbReference>
<feature type="compositionally biased region" description="Polar residues" evidence="27">
    <location>
        <begin position="766"/>
        <end position="776"/>
    </location>
</feature>
<feature type="compositionally biased region" description="Basic and acidic residues" evidence="27">
    <location>
        <begin position="337"/>
        <end position="348"/>
    </location>
</feature>
<dbReference type="InterPro" id="IPR013083">
    <property type="entry name" value="Znf_RING/FYVE/PHD"/>
</dbReference>
<evidence type="ECO:0000256" key="8">
    <source>
        <dbReference type="ARBA" id="ARBA00022553"/>
    </source>
</evidence>
<dbReference type="GO" id="GO:0005634">
    <property type="term" value="C:nucleus"/>
    <property type="evidence" value="ECO:0007669"/>
    <property type="project" value="UniProtKB-SubCell"/>
</dbReference>
<evidence type="ECO:0000256" key="13">
    <source>
        <dbReference type="ARBA" id="ARBA00022833"/>
    </source>
</evidence>
<keyword evidence="8" id="KW-0597">Phosphoprotein</keyword>
<dbReference type="SUPFAM" id="SSF57850">
    <property type="entry name" value="RING/U-box"/>
    <property type="match status" value="1"/>
</dbReference>
<evidence type="ECO:0000256" key="9">
    <source>
        <dbReference type="ARBA" id="ARBA00022679"/>
    </source>
</evidence>
<dbReference type="Pfam" id="PF14570">
    <property type="entry name" value="zf-RING_4"/>
    <property type="match status" value="1"/>
</dbReference>
<evidence type="ECO:0000256" key="21">
    <source>
        <dbReference type="ARBA" id="ARBA00075062"/>
    </source>
</evidence>
<evidence type="ECO:0000256" key="3">
    <source>
        <dbReference type="ARBA" id="ARBA00004496"/>
    </source>
</evidence>
<feature type="region of interest" description="Disordered" evidence="27">
    <location>
        <begin position="453"/>
        <end position="494"/>
    </location>
</feature>
<proteinExistence type="predicted"/>
<comment type="catalytic activity">
    <reaction evidence="1">
        <text>S-ubiquitinyl-[E2 ubiquitin-conjugating enzyme]-L-cysteine + [acceptor protein]-L-lysine = [E2 ubiquitin-conjugating enzyme]-L-cysteine + N(6)-ubiquitinyl-[acceptor protein]-L-lysine.</text>
        <dbReference type="EC" id="2.3.2.27"/>
    </reaction>
</comment>
<dbReference type="EMBL" id="CP090894">
    <property type="protein sequence ID" value="ULT96768.1"/>
    <property type="molecule type" value="Genomic_DNA"/>
</dbReference>
<feature type="region of interest" description="Disordered" evidence="27">
    <location>
        <begin position="691"/>
        <end position="719"/>
    </location>
</feature>
<feature type="region of interest" description="Disordered" evidence="27">
    <location>
        <begin position="269"/>
        <end position="375"/>
    </location>
</feature>
<evidence type="ECO:0000313" key="30">
    <source>
        <dbReference type="EMBL" id="ULT96768.1"/>
    </source>
</evidence>
<evidence type="ECO:0000256" key="22">
    <source>
        <dbReference type="ARBA" id="ARBA00077837"/>
    </source>
</evidence>
<dbReference type="GO" id="GO:0005829">
    <property type="term" value="C:cytosol"/>
    <property type="evidence" value="ECO:0007669"/>
    <property type="project" value="UniProtKB-ARBA"/>
</dbReference>
<keyword evidence="11 25" id="KW-0863">Zinc-finger</keyword>
<dbReference type="InterPro" id="IPR000504">
    <property type="entry name" value="RRM_dom"/>
</dbReference>
<keyword evidence="10" id="KW-0479">Metal-binding</keyword>
<evidence type="ECO:0000256" key="17">
    <source>
        <dbReference type="ARBA" id="ARBA00023242"/>
    </source>
</evidence>
<evidence type="ECO:0000256" key="5">
    <source>
        <dbReference type="ARBA" id="ARBA00012483"/>
    </source>
</evidence>
<keyword evidence="7" id="KW-0963">Cytoplasm</keyword>
<evidence type="ECO:0000259" key="28">
    <source>
        <dbReference type="PROSITE" id="PS50089"/>
    </source>
</evidence>
<dbReference type="Gene3D" id="3.30.70.330">
    <property type="match status" value="1"/>
</dbReference>
<evidence type="ECO:0000256" key="4">
    <source>
        <dbReference type="ARBA" id="ARBA00004906"/>
    </source>
</evidence>